<protein>
    <recommendedName>
        <fullName evidence="2">D-aminoacyl-tRNA deacylase</fullName>
        <shortName evidence="2">DTD</shortName>
        <ecNumber evidence="2">3.1.1.96</ecNumber>
    </recommendedName>
    <alternativeName>
        <fullName evidence="2">Gly-tRNA(Ala) deacylase</fullName>
        <ecNumber evidence="2">3.1.1.-</ecNumber>
    </alternativeName>
</protein>
<dbReference type="GO" id="GO:0005737">
    <property type="term" value="C:cytoplasm"/>
    <property type="evidence" value="ECO:0007669"/>
    <property type="project" value="UniProtKB-SubCell"/>
</dbReference>
<dbReference type="PANTHER" id="PTHR10472:SF5">
    <property type="entry name" value="D-AMINOACYL-TRNA DEACYLASE 1"/>
    <property type="match status" value="1"/>
</dbReference>
<dbReference type="STRING" id="649638.Trad_1273"/>
<evidence type="ECO:0000256" key="1">
    <source>
        <dbReference type="ARBA" id="ARBA00009673"/>
    </source>
</evidence>
<dbReference type="AlphaFoldDB" id="D7CWJ7"/>
<dbReference type="SUPFAM" id="SSF69500">
    <property type="entry name" value="DTD-like"/>
    <property type="match status" value="1"/>
</dbReference>
<evidence type="ECO:0000313" key="3">
    <source>
        <dbReference type="EMBL" id="ADI14396.1"/>
    </source>
</evidence>
<dbReference type="GO" id="GO:0019478">
    <property type="term" value="P:D-amino acid catabolic process"/>
    <property type="evidence" value="ECO:0007669"/>
    <property type="project" value="UniProtKB-UniRule"/>
</dbReference>
<dbReference type="HAMAP" id="MF_00518">
    <property type="entry name" value="Deacylase_Dtd"/>
    <property type="match status" value="1"/>
</dbReference>
<keyword evidence="2" id="KW-0378">Hydrolase</keyword>
<comment type="function">
    <text evidence="2">An aminoacyl-tRNA editing enzyme that deacylates mischarged D-aminoacyl-tRNAs. Also deacylates mischarged glycyl-tRNA(Ala), protecting cells against glycine mischarging by AlaRS. Acts via tRNA-based rather than protein-based catalysis; rejects L-amino acids rather than detecting D-amino acids in the active site. By recycling D-aminoacyl-tRNA to D-amino acids and free tRNA molecules, this enzyme counteracts the toxicity associated with the formation of D-aminoacyl-tRNA entities in vivo and helps enforce protein L-homochirality.</text>
</comment>
<dbReference type="EMBL" id="CP002049">
    <property type="protein sequence ID" value="ADI14396.1"/>
    <property type="molecule type" value="Genomic_DNA"/>
</dbReference>
<dbReference type="GO" id="GO:0000049">
    <property type="term" value="F:tRNA binding"/>
    <property type="evidence" value="ECO:0007669"/>
    <property type="project" value="UniProtKB-UniRule"/>
</dbReference>
<dbReference type="InterPro" id="IPR023509">
    <property type="entry name" value="DTD-like_sf"/>
</dbReference>
<dbReference type="Pfam" id="PF02580">
    <property type="entry name" value="Tyr_Deacylase"/>
    <property type="match status" value="1"/>
</dbReference>
<organism evidence="3 4">
    <name type="scientific">Truepera radiovictrix (strain DSM 17093 / CIP 108686 / LMG 22925 / RQ-24)</name>
    <dbReference type="NCBI Taxonomy" id="649638"/>
    <lineage>
        <taxon>Bacteria</taxon>
        <taxon>Thermotogati</taxon>
        <taxon>Deinococcota</taxon>
        <taxon>Deinococci</taxon>
        <taxon>Trueperales</taxon>
        <taxon>Trueperaceae</taxon>
        <taxon>Truepera</taxon>
    </lineage>
</organism>
<evidence type="ECO:0000313" key="4">
    <source>
        <dbReference type="Proteomes" id="UP000000379"/>
    </source>
</evidence>
<comment type="catalytic activity">
    <reaction evidence="2">
        <text>a D-aminoacyl-tRNA + H2O = a tRNA + a D-alpha-amino acid + H(+)</text>
        <dbReference type="Rhea" id="RHEA:13953"/>
        <dbReference type="Rhea" id="RHEA-COMP:10123"/>
        <dbReference type="Rhea" id="RHEA-COMP:10124"/>
        <dbReference type="ChEBI" id="CHEBI:15377"/>
        <dbReference type="ChEBI" id="CHEBI:15378"/>
        <dbReference type="ChEBI" id="CHEBI:59871"/>
        <dbReference type="ChEBI" id="CHEBI:78442"/>
        <dbReference type="ChEBI" id="CHEBI:79333"/>
        <dbReference type="EC" id="3.1.1.96"/>
    </reaction>
</comment>
<dbReference type="EC" id="3.1.1.-" evidence="2"/>
<dbReference type="GO" id="GO:0043908">
    <property type="term" value="F:Ser(Gly)-tRNA(Ala) hydrolase activity"/>
    <property type="evidence" value="ECO:0007669"/>
    <property type="project" value="UniProtKB-UniRule"/>
</dbReference>
<keyword evidence="2" id="KW-0963">Cytoplasm</keyword>
<comment type="catalytic activity">
    <reaction evidence="2">
        <text>glycyl-tRNA(Ala) + H2O = tRNA(Ala) + glycine + H(+)</text>
        <dbReference type="Rhea" id="RHEA:53744"/>
        <dbReference type="Rhea" id="RHEA-COMP:9657"/>
        <dbReference type="Rhea" id="RHEA-COMP:13640"/>
        <dbReference type="ChEBI" id="CHEBI:15377"/>
        <dbReference type="ChEBI" id="CHEBI:15378"/>
        <dbReference type="ChEBI" id="CHEBI:57305"/>
        <dbReference type="ChEBI" id="CHEBI:78442"/>
        <dbReference type="ChEBI" id="CHEBI:78522"/>
    </reaction>
</comment>
<accession>D7CWJ7</accession>
<dbReference type="CDD" id="cd00563">
    <property type="entry name" value="Dtyr_deacylase"/>
    <property type="match status" value="1"/>
</dbReference>
<dbReference type="PANTHER" id="PTHR10472">
    <property type="entry name" value="D-TYROSYL-TRNA TYR DEACYLASE"/>
    <property type="match status" value="1"/>
</dbReference>
<keyword evidence="4" id="KW-1185">Reference proteome</keyword>
<keyword evidence="2" id="KW-0694">RNA-binding</keyword>
<dbReference type="EC" id="3.1.1.96" evidence="2"/>
<comment type="subunit">
    <text evidence="2">Homodimer.</text>
</comment>
<dbReference type="InterPro" id="IPR003732">
    <property type="entry name" value="Daa-tRNA_deacyls_DTD"/>
</dbReference>
<dbReference type="Proteomes" id="UP000000379">
    <property type="component" value="Chromosome"/>
</dbReference>
<dbReference type="HOGENOM" id="CLU_076901_1_0_0"/>
<comment type="similarity">
    <text evidence="1 2">Belongs to the DTD family.</text>
</comment>
<keyword evidence="2" id="KW-0820">tRNA-binding</keyword>
<dbReference type="NCBIfam" id="TIGR00256">
    <property type="entry name" value="D-aminoacyl-tRNA deacylase"/>
    <property type="match status" value="1"/>
</dbReference>
<dbReference type="RefSeq" id="WP_013177766.1">
    <property type="nucleotide sequence ID" value="NC_014221.1"/>
</dbReference>
<dbReference type="FunFam" id="3.50.80.10:FF:000001">
    <property type="entry name" value="D-aminoacyl-tRNA deacylase"/>
    <property type="match status" value="1"/>
</dbReference>
<feature type="short sequence motif" description="Gly-cisPro motif, important for rejection of L-amino acids" evidence="2">
    <location>
        <begin position="137"/>
        <end position="138"/>
    </location>
</feature>
<comment type="subcellular location">
    <subcellularLocation>
        <location evidence="2">Cytoplasm</location>
    </subcellularLocation>
</comment>
<dbReference type="GO" id="GO:0106026">
    <property type="term" value="F:Gly-tRNA(Ala) deacylase activity"/>
    <property type="evidence" value="ECO:0007669"/>
    <property type="project" value="UniProtKB-UniRule"/>
</dbReference>
<comment type="domain">
    <text evidence="2">A Gly-cisPro motif from one monomer fits into the active site of the other monomer to allow specific chiral rejection of L-amino acids.</text>
</comment>
<dbReference type="OrthoDB" id="9801395at2"/>
<sequence>MRSLVQRVSCARVEVGGKVVGAIGAGLLVLLGVGSGDDAARAEALAAKVAKLRIFGDEAGKMNRSVRDVGGAALVISQFTLYADARRGNRPSYTDAAPPERAEKLYGHFVTALKGQGLEVATGVFGADMQVSLTNDGPVTLMLEL</sequence>
<dbReference type="KEGG" id="tra:Trad_1273"/>
<proteinExistence type="inferred from homology"/>
<reference evidence="3 4" key="2">
    <citation type="journal article" date="2011" name="Stand. Genomic Sci.">
        <title>Complete genome sequence of Truepera radiovictrix type strain (RQ-24).</title>
        <authorList>
            <person name="Ivanova N."/>
            <person name="Rohde C."/>
            <person name="Munk C."/>
            <person name="Nolan M."/>
            <person name="Lucas S."/>
            <person name="Del Rio T.G."/>
            <person name="Tice H."/>
            <person name="Deshpande S."/>
            <person name="Cheng J.F."/>
            <person name="Tapia R."/>
            <person name="Han C."/>
            <person name="Goodwin L."/>
            <person name="Pitluck S."/>
            <person name="Liolios K."/>
            <person name="Mavromatis K."/>
            <person name="Mikhailova N."/>
            <person name="Pati A."/>
            <person name="Chen A."/>
            <person name="Palaniappan K."/>
            <person name="Land M."/>
            <person name="Hauser L."/>
            <person name="Chang Y.J."/>
            <person name="Jeffries C.D."/>
            <person name="Brambilla E."/>
            <person name="Rohde M."/>
            <person name="Goker M."/>
            <person name="Tindall B.J."/>
            <person name="Woyke T."/>
            <person name="Bristow J."/>
            <person name="Eisen J.A."/>
            <person name="Markowitz V."/>
            <person name="Hugenholtz P."/>
            <person name="Kyrpides N.C."/>
            <person name="Klenk H.P."/>
            <person name="Lapidus A."/>
        </authorList>
    </citation>
    <scope>NUCLEOTIDE SEQUENCE [LARGE SCALE GENOMIC DNA]</scope>
    <source>
        <strain evidence="4">DSM 17093 / CIP 108686 / LMG 22925 / RQ-24</strain>
    </source>
</reference>
<dbReference type="eggNOG" id="COG1490">
    <property type="taxonomic scope" value="Bacteria"/>
</dbReference>
<dbReference type="GO" id="GO:0051500">
    <property type="term" value="F:D-tyrosyl-tRNA(Tyr) deacylase activity"/>
    <property type="evidence" value="ECO:0007669"/>
    <property type="project" value="TreeGrafter"/>
</dbReference>
<name>D7CWJ7_TRURR</name>
<dbReference type="Gene3D" id="3.50.80.10">
    <property type="entry name" value="D-tyrosyl-tRNA(Tyr) deacylase"/>
    <property type="match status" value="1"/>
</dbReference>
<evidence type="ECO:0000256" key="2">
    <source>
        <dbReference type="HAMAP-Rule" id="MF_00518"/>
    </source>
</evidence>
<reference evidence="4" key="1">
    <citation type="submission" date="2010-05" db="EMBL/GenBank/DDBJ databases">
        <title>The complete genome of Truepera radiovictris DSM 17093.</title>
        <authorList>
            <consortium name="US DOE Joint Genome Institute (JGI-PGF)"/>
            <person name="Lucas S."/>
            <person name="Copeland A."/>
            <person name="Lapidus A."/>
            <person name="Glavina del Rio T."/>
            <person name="Dalin E."/>
            <person name="Tice H."/>
            <person name="Bruce D."/>
            <person name="Goodwin L."/>
            <person name="Pitluck S."/>
            <person name="Kyrpides N."/>
            <person name="Mavromatis K."/>
            <person name="Ovchinnikova G."/>
            <person name="Munk A.C."/>
            <person name="Detter J.C."/>
            <person name="Han C."/>
            <person name="Tapia R."/>
            <person name="Land M."/>
            <person name="Hauser L."/>
            <person name="Markowitz V."/>
            <person name="Cheng J.-F."/>
            <person name="Hugenholtz P."/>
            <person name="Woyke T."/>
            <person name="Wu D."/>
            <person name="Tindall B."/>
            <person name="Pomrenke H.G."/>
            <person name="Brambilla E."/>
            <person name="Klenk H.-P."/>
            <person name="Eisen J.A."/>
        </authorList>
    </citation>
    <scope>NUCLEOTIDE SEQUENCE [LARGE SCALE GENOMIC DNA]</scope>
    <source>
        <strain evidence="4">DSM 17093 / CIP 108686 / LMG 22925 / RQ-24</strain>
    </source>
</reference>
<gene>
    <name evidence="2" type="primary">dtd</name>
    <name evidence="3" type="ordered locus">Trad_1273</name>
</gene>